<organism evidence="9 10">
    <name type="scientific">Streptomyces luteolifulvus</name>
    <dbReference type="NCBI Taxonomy" id="2615112"/>
    <lineage>
        <taxon>Bacteria</taxon>
        <taxon>Bacillati</taxon>
        <taxon>Actinomycetota</taxon>
        <taxon>Actinomycetes</taxon>
        <taxon>Kitasatosporales</taxon>
        <taxon>Streptomycetaceae</taxon>
        <taxon>Streptomyces</taxon>
    </lineage>
</organism>
<evidence type="ECO:0000256" key="6">
    <source>
        <dbReference type="SAM" id="MobiDB-lite"/>
    </source>
</evidence>
<dbReference type="GO" id="GO:0022857">
    <property type="term" value="F:transmembrane transporter activity"/>
    <property type="evidence" value="ECO:0007669"/>
    <property type="project" value="InterPro"/>
</dbReference>
<dbReference type="GO" id="GO:0005886">
    <property type="term" value="C:plasma membrane"/>
    <property type="evidence" value="ECO:0007669"/>
    <property type="project" value="UniProtKB-SubCell"/>
</dbReference>
<feature type="transmembrane region" description="Helical" evidence="7">
    <location>
        <begin position="315"/>
        <end position="336"/>
    </location>
</feature>
<evidence type="ECO:0000256" key="4">
    <source>
        <dbReference type="ARBA" id="ARBA00023136"/>
    </source>
</evidence>
<keyword evidence="10" id="KW-1185">Reference proteome</keyword>
<feature type="transmembrane region" description="Helical" evidence="7">
    <location>
        <begin position="208"/>
        <end position="229"/>
    </location>
</feature>
<feature type="domain" description="Major facilitator superfamily (MFS) profile" evidence="8">
    <location>
        <begin position="25"/>
        <end position="511"/>
    </location>
</feature>
<dbReference type="EMBL" id="VZRB01000073">
    <property type="protein sequence ID" value="KAB1139113.1"/>
    <property type="molecule type" value="Genomic_DNA"/>
</dbReference>
<protein>
    <submittedName>
        <fullName evidence="9">MFS transporter</fullName>
    </submittedName>
</protein>
<evidence type="ECO:0000313" key="9">
    <source>
        <dbReference type="EMBL" id="KAB1139113.1"/>
    </source>
</evidence>
<dbReference type="GO" id="GO:0046677">
    <property type="term" value="P:response to antibiotic"/>
    <property type="evidence" value="ECO:0007669"/>
    <property type="project" value="UniProtKB-KW"/>
</dbReference>
<feature type="transmembrane region" description="Helical" evidence="7">
    <location>
        <begin position="348"/>
        <end position="365"/>
    </location>
</feature>
<dbReference type="Pfam" id="PF07690">
    <property type="entry name" value="MFS_1"/>
    <property type="match status" value="1"/>
</dbReference>
<feature type="transmembrane region" description="Helical" evidence="7">
    <location>
        <begin position="149"/>
        <end position="171"/>
    </location>
</feature>
<feature type="transmembrane region" description="Helical" evidence="7">
    <location>
        <begin position="282"/>
        <end position="303"/>
    </location>
</feature>
<keyword evidence="5" id="KW-0046">Antibiotic resistance</keyword>
<reference evidence="9 10" key="1">
    <citation type="submission" date="2019-09" db="EMBL/GenBank/DDBJ databases">
        <title>Screening of Novel Bioactive Compounds from Soil-Associated.</title>
        <authorList>
            <person name="Zhao S."/>
        </authorList>
    </citation>
    <scope>NUCLEOTIDE SEQUENCE [LARGE SCALE GENOMIC DNA]</scope>
    <source>
        <strain evidence="9 10">HIT-DPA4</strain>
    </source>
</reference>
<dbReference type="PANTHER" id="PTHR42718:SF42">
    <property type="entry name" value="EXPORT PROTEIN"/>
    <property type="match status" value="1"/>
</dbReference>
<dbReference type="InterPro" id="IPR011701">
    <property type="entry name" value="MFS"/>
</dbReference>
<sequence length="546" mass="56326">MSTNRSSVAGAPDPAIQDPRQRRTILVGVCIALMAVIASVSGLNVAQPELAVAFGASQSEVLWFINLYTISLAALLLPLGALGDRWGRRPVLIAGLLVFGTASAAAGLAPSSEIMLAARFLSGVGAAMIMPVTLAVITATFPDQERSKAIGVWTGVAGGGGILGMYLSAVLVDLATWRWLFVLPVVLVVVALVMALRSVPNSREASEHGFDAIGSLSSVVAVAGLVFFLHEGPGKGWTAPATLLSLLVGAIAAVGFVAWELRRQAPLLDVRLFRERGLASGSASLLTVFGVQAGIFVVLFPYFQAVLGWSGLRSTLALMPMALLMMFASGLAPHVAARIGSRSTMASGIFLGGAGLVLMAGFVSVDGGYVSILPGMLAMGLGMGLTMTPSTEAITTALPRERQGVASALNDVTREFGTALGVALLGAVLTAGYRRAIDSRLDGVPDDAADTARAGVANALTAADGAGPQAQALTRAAQESFVNGWQQAMWAGAAVMAVLFVHVLARGPQQRAQAQGSGGNSSESSDAVADCVDSPRERTRRRRHDA</sequence>
<dbReference type="Gene3D" id="1.20.1720.10">
    <property type="entry name" value="Multidrug resistance protein D"/>
    <property type="match status" value="1"/>
</dbReference>
<evidence type="ECO:0000256" key="7">
    <source>
        <dbReference type="SAM" id="Phobius"/>
    </source>
</evidence>
<dbReference type="PANTHER" id="PTHR42718">
    <property type="entry name" value="MAJOR FACILITATOR SUPERFAMILY MULTIDRUG TRANSPORTER MFSC"/>
    <property type="match status" value="1"/>
</dbReference>
<gene>
    <name evidence="9" type="ORF">F7R91_41105</name>
</gene>
<feature type="compositionally biased region" description="Low complexity" evidence="6">
    <location>
        <begin position="510"/>
        <end position="527"/>
    </location>
</feature>
<feature type="transmembrane region" description="Helical" evidence="7">
    <location>
        <begin position="91"/>
        <end position="110"/>
    </location>
</feature>
<dbReference type="InterPro" id="IPR020846">
    <property type="entry name" value="MFS_dom"/>
</dbReference>
<evidence type="ECO:0000259" key="8">
    <source>
        <dbReference type="PROSITE" id="PS50850"/>
    </source>
</evidence>
<comment type="subcellular location">
    <subcellularLocation>
        <location evidence="1">Cell membrane</location>
        <topology evidence="1">Multi-pass membrane protein</topology>
    </subcellularLocation>
</comment>
<feature type="transmembrane region" description="Helical" evidence="7">
    <location>
        <begin position="25"/>
        <end position="46"/>
    </location>
</feature>
<dbReference type="SUPFAM" id="SSF103473">
    <property type="entry name" value="MFS general substrate transporter"/>
    <property type="match status" value="1"/>
</dbReference>
<feature type="transmembrane region" description="Helical" evidence="7">
    <location>
        <begin position="61"/>
        <end position="79"/>
    </location>
</feature>
<dbReference type="CDD" id="cd17321">
    <property type="entry name" value="MFS_MMR_MDR_like"/>
    <property type="match status" value="1"/>
</dbReference>
<dbReference type="PRINTS" id="PR01036">
    <property type="entry name" value="TCRTETB"/>
</dbReference>
<keyword evidence="3 7" id="KW-1133">Transmembrane helix</keyword>
<feature type="region of interest" description="Disordered" evidence="6">
    <location>
        <begin position="510"/>
        <end position="546"/>
    </location>
</feature>
<feature type="transmembrane region" description="Helical" evidence="7">
    <location>
        <begin position="177"/>
        <end position="196"/>
    </location>
</feature>
<dbReference type="InterPro" id="IPR036259">
    <property type="entry name" value="MFS_trans_sf"/>
</dbReference>
<dbReference type="Gene3D" id="1.20.1250.20">
    <property type="entry name" value="MFS general substrate transporter like domains"/>
    <property type="match status" value="1"/>
</dbReference>
<name>A0A6H9UN30_9ACTN</name>
<evidence type="ECO:0000256" key="3">
    <source>
        <dbReference type="ARBA" id="ARBA00022989"/>
    </source>
</evidence>
<comment type="caution">
    <text evidence="9">The sequence shown here is derived from an EMBL/GenBank/DDBJ whole genome shotgun (WGS) entry which is preliminary data.</text>
</comment>
<accession>A0A6H9UN30</accession>
<keyword evidence="4 7" id="KW-0472">Membrane</keyword>
<keyword evidence="2 7" id="KW-0812">Transmembrane</keyword>
<evidence type="ECO:0000256" key="2">
    <source>
        <dbReference type="ARBA" id="ARBA00022692"/>
    </source>
</evidence>
<proteinExistence type="predicted"/>
<feature type="transmembrane region" description="Helical" evidence="7">
    <location>
        <begin position="488"/>
        <end position="505"/>
    </location>
</feature>
<feature type="transmembrane region" description="Helical" evidence="7">
    <location>
        <begin position="116"/>
        <end position="137"/>
    </location>
</feature>
<evidence type="ECO:0000313" key="10">
    <source>
        <dbReference type="Proteomes" id="UP000442707"/>
    </source>
</evidence>
<dbReference type="PROSITE" id="PS50850">
    <property type="entry name" value="MFS"/>
    <property type="match status" value="1"/>
</dbReference>
<dbReference type="Proteomes" id="UP000442707">
    <property type="component" value="Unassembled WGS sequence"/>
</dbReference>
<feature type="transmembrane region" description="Helical" evidence="7">
    <location>
        <begin position="241"/>
        <end position="261"/>
    </location>
</feature>
<evidence type="ECO:0000256" key="1">
    <source>
        <dbReference type="ARBA" id="ARBA00004651"/>
    </source>
</evidence>
<dbReference type="AlphaFoldDB" id="A0A6H9UN30"/>
<evidence type="ECO:0000256" key="5">
    <source>
        <dbReference type="ARBA" id="ARBA00023251"/>
    </source>
</evidence>